<dbReference type="OrthoDB" id="9793561at2"/>
<dbReference type="NCBIfam" id="TIGR02001">
    <property type="entry name" value="gcw_chp"/>
    <property type="match status" value="1"/>
</dbReference>
<dbReference type="InterPro" id="IPR010239">
    <property type="entry name" value="CHP02001"/>
</dbReference>
<evidence type="ECO:0008006" key="4">
    <source>
        <dbReference type="Google" id="ProtNLM"/>
    </source>
</evidence>
<protein>
    <recommendedName>
        <fullName evidence="4">YaiO family outer membrane beta-barrel protein</fullName>
    </recommendedName>
</protein>
<dbReference type="Proteomes" id="UP000475582">
    <property type="component" value="Unassembled WGS sequence"/>
</dbReference>
<accession>A0A6L6PEH7</accession>
<keyword evidence="1" id="KW-0732">Signal</keyword>
<organism evidence="2 3">
    <name type="scientific">Duganella radicis</name>
    <dbReference type="NCBI Taxonomy" id="551988"/>
    <lineage>
        <taxon>Bacteria</taxon>
        <taxon>Pseudomonadati</taxon>
        <taxon>Pseudomonadota</taxon>
        <taxon>Betaproteobacteria</taxon>
        <taxon>Burkholderiales</taxon>
        <taxon>Oxalobacteraceae</taxon>
        <taxon>Telluria group</taxon>
        <taxon>Duganella</taxon>
    </lineage>
</organism>
<dbReference type="EMBL" id="WNKY01000005">
    <property type="protein sequence ID" value="MTV37384.1"/>
    <property type="molecule type" value="Genomic_DNA"/>
</dbReference>
<evidence type="ECO:0000256" key="1">
    <source>
        <dbReference type="SAM" id="SignalP"/>
    </source>
</evidence>
<sequence>MFMRVSTQFHQPIRTLALSVFPWLLALDAQAQLSGSAGIVSNYMYRGISLSADKPVARAAVNYDGTSGWFAGGQVVTGQLAVETHRSAQWSGYAGYAQRLPSGLSWETGVTAYAFPKNPNWNFREAFIGLAGDTLSARLHYSPDYLGLNERSLYGELNGGWVLTQRLQAFWHGGYYYSLDNARSNRSEARLGLATSYQAWRAQLSLDLVRLRGGTATDIYGKTSGGGGEVRHVIVLTVARAF</sequence>
<name>A0A6L6PEH7_9BURK</name>
<reference evidence="2 3" key="1">
    <citation type="submission" date="2019-11" db="EMBL/GenBank/DDBJ databases">
        <title>Type strains purchased from KCTC, JCM and DSMZ.</title>
        <authorList>
            <person name="Lu H."/>
        </authorList>
    </citation>
    <scope>NUCLEOTIDE SEQUENCE [LARGE SCALE GENOMIC DNA]</scope>
    <source>
        <strain evidence="2 3">KCTC 22382</strain>
    </source>
</reference>
<feature type="chain" id="PRO_5026953534" description="YaiO family outer membrane beta-barrel protein" evidence="1">
    <location>
        <begin position="32"/>
        <end position="242"/>
    </location>
</feature>
<evidence type="ECO:0000313" key="2">
    <source>
        <dbReference type="EMBL" id="MTV37384.1"/>
    </source>
</evidence>
<feature type="signal peptide" evidence="1">
    <location>
        <begin position="1"/>
        <end position="31"/>
    </location>
</feature>
<keyword evidence="3" id="KW-1185">Reference proteome</keyword>
<comment type="caution">
    <text evidence="2">The sequence shown here is derived from an EMBL/GenBank/DDBJ whole genome shotgun (WGS) entry which is preliminary data.</text>
</comment>
<gene>
    <name evidence="2" type="ORF">GM676_07285</name>
</gene>
<dbReference type="AlphaFoldDB" id="A0A6L6PEH7"/>
<dbReference type="Pfam" id="PF09694">
    <property type="entry name" value="Gcw_chp"/>
    <property type="match status" value="1"/>
</dbReference>
<proteinExistence type="predicted"/>
<evidence type="ECO:0000313" key="3">
    <source>
        <dbReference type="Proteomes" id="UP000475582"/>
    </source>
</evidence>